<dbReference type="Pfam" id="PF00514">
    <property type="entry name" value="Arm"/>
    <property type="match status" value="1"/>
</dbReference>
<dbReference type="PANTHER" id="PTHR36766:SF64">
    <property type="entry name" value="OS12G0206100 PROTEIN"/>
    <property type="match status" value="1"/>
</dbReference>
<dbReference type="InterPro" id="IPR032675">
    <property type="entry name" value="LRR_dom_sf"/>
</dbReference>
<evidence type="ECO:0000259" key="6">
    <source>
        <dbReference type="Pfam" id="PF23559"/>
    </source>
</evidence>
<dbReference type="AlphaFoldDB" id="A0A0K9P7C5"/>
<feature type="domain" description="R13L1/DRL21-like LRR repeat region" evidence="7">
    <location>
        <begin position="557"/>
        <end position="682"/>
    </location>
</feature>
<dbReference type="Gene3D" id="1.25.10.10">
    <property type="entry name" value="Leucine-rich Repeat Variant"/>
    <property type="match status" value="1"/>
</dbReference>
<dbReference type="FunFam" id="1.10.10.10:FF:000322">
    <property type="entry name" value="Probable disease resistance protein At1g63360"/>
    <property type="match status" value="1"/>
</dbReference>
<dbReference type="InterPro" id="IPR000225">
    <property type="entry name" value="Armadillo"/>
</dbReference>
<dbReference type="PRINTS" id="PR00364">
    <property type="entry name" value="DISEASERSIST"/>
</dbReference>
<keyword evidence="3" id="KW-0611">Plant defense</keyword>
<dbReference type="GO" id="GO:0009626">
    <property type="term" value="P:plant-type hypersensitive response"/>
    <property type="evidence" value="ECO:0007669"/>
    <property type="project" value="UniProtKB-ARBA"/>
</dbReference>
<dbReference type="SUPFAM" id="SSF48371">
    <property type="entry name" value="ARM repeat"/>
    <property type="match status" value="1"/>
</dbReference>
<dbReference type="InterPro" id="IPR011989">
    <property type="entry name" value="ARM-like"/>
</dbReference>
<dbReference type="OrthoDB" id="646178at2759"/>
<dbReference type="EMBL" id="LFYR01001085">
    <property type="protein sequence ID" value="KMZ64923.1"/>
    <property type="molecule type" value="Genomic_DNA"/>
</dbReference>
<evidence type="ECO:0000256" key="3">
    <source>
        <dbReference type="ARBA" id="ARBA00022821"/>
    </source>
</evidence>
<dbReference type="PANTHER" id="PTHR36766">
    <property type="entry name" value="PLANT BROAD-SPECTRUM MILDEW RESISTANCE PROTEIN RPW8"/>
    <property type="match status" value="1"/>
</dbReference>
<dbReference type="Gene3D" id="1.10.8.430">
    <property type="entry name" value="Helical domain of apoptotic protease-activating factors"/>
    <property type="match status" value="1"/>
</dbReference>
<dbReference type="InterPro" id="IPR056789">
    <property type="entry name" value="LRR_R13L1-DRL21"/>
</dbReference>
<comment type="caution">
    <text evidence="9">The sequence shown here is derived from an EMBL/GenBank/DDBJ whole genome shotgun (WGS) entry which is preliminary data.</text>
</comment>
<sequence length="1218" mass="140472">MLSHLEDLQSKYDEISNQREEDLIKRAKNEFLYPKKEDTLKILKEDGNKSEMTHLRISTIPFTDELIIYGRVDDERNLIEKILKSEKQVVALLGMGGLGKTRLAKNIYINKYIEDHFALRIWVSVSDDFNVKRITEDALDSATQKNWSFNVFSVIQEKLQKELKGKRFFLVLDDVWIEHQYEWECLGFLSNLGSHGSKILITTRSKITAEEIYPTMNYLIYDLKKLDYKNSLELFRSIAFHGLDDQKRGELENMTPMIVKMCYGLPLLINVIGKLLHNTNGDKEKWRTITQSDAWKTRIILNTYKISYDNLSNELKQCFLYCSVFPKGRRFSRGELAKLWIAQGLIKDGDSKPVKEVEIECVDGLLHRSLLQQHKSRWREDKYSMHDIMHDLANYILRVEKTMVSQYSNYMNKCVEPINGRTFHHSLYPKPKEISSDSFDGIIKHIRVMICENSYFDTILDSVGNLKHLRYLDIIGEIPSFPKAICQLYNLQTIHLDLALMHYQYFEFPEDMKNMKKLQHIYMSPRMKLTNGIGELVHIQTLSPKIGVTRNGEYCTISELGNLSCLGGTLAIKGLENVMTIDEARSAKLKLKKNIEILEFDWDVRRDVSNKNLKMRYTDILENLLPNESLRELKISRYHGLRFPYWLINGSLTNLVVLVLSQCTCEKLPVLGKIPFLKHLTFNLFNNLKRVGNEIYDSENPEGSFNSLESLHFFGISNWTEWNQVDVCNFHSLRILCIVRCPNLVVSNASRMLGKLQRLKVSDSSNFTEWCRKHADTCLSQVEELVLDYDTYYYPRRFGTGTFRDSASYGSSTSISAIENKILKLIDELKYDSLVKKRDATEKLLGLTEHKQKSYTMLLLVTSGAIKPLTSMLLSPDLKIQENAVHILKNLSFIEEYCNEIAKVYAIKPLIHVLKTGILNARGSSAIILGKLSRTKEYNFEIGRSGSINPLLELLTCGDIQGRKNASYALYRLSKYKENIVRILEAGCVKKIMDSMDSKITVFDYEIGILWNLATIPNGRSEIYNNGAIQILMKWLHLGSAVVKYYVVSALLEICTNSNLFCSIVLQEGVVLPLIALSQSNYNAKEKAISLLNHFNSVTCDNNNEDMLLDIQTMFNNDKQHSDDVKKIYNEDLSSTKVVEESSQSPNICSHAVGIEQVDNTIIKWKDQICSTIEDEEDQHHPTGNYQDVKRKFSYFDKDLADISKRIRIRPPIFQEYE</sequence>
<feature type="domain" description="U-box" evidence="8">
    <location>
        <begin position="908"/>
        <end position="1099"/>
    </location>
</feature>
<dbReference type="Gene3D" id="3.80.10.10">
    <property type="entry name" value="Ribonuclease Inhibitor"/>
    <property type="match status" value="1"/>
</dbReference>
<name>A0A0K9P7C5_ZOSMR</name>
<dbReference type="InterPro" id="IPR002182">
    <property type="entry name" value="NB-ARC"/>
</dbReference>
<dbReference type="InterPro" id="IPR042197">
    <property type="entry name" value="Apaf_helical"/>
</dbReference>
<dbReference type="SUPFAM" id="SSF52058">
    <property type="entry name" value="L domain-like"/>
    <property type="match status" value="1"/>
</dbReference>
<keyword evidence="1" id="KW-0433">Leucine-rich repeat</keyword>
<dbReference type="InterPro" id="IPR036388">
    <property type="entry name" value="WH-like_DNA-bd_sf"/>
</dbReference>
<dbReference type="SUPFAM" id="SSF52540">
    <property type="entry name" value="P-loop containing nucleoside triphosphate hydrolases"/>
    <property type="match status" value="1"/>
</dbReference>
<dbReference type="Pfam" id="PF00931">
    <property type="entry name" value="NB-ARC"/>
    <property type="match status" value="1"/>
</dbReference>
<feature type="repeat" description="ARM" evidence="4">
    <location>
        <begin position="864"/>
        <end position="892"/>
    </location>
</feature>
<evidence type="ECO:0000313" key="9">
    <source>
        <dbReference type="EMBL" id="KMZ64923.1"/>
    </source>
</evidence>
<evidence type="ECO:0000256" key="4">
    <source>
        <dbReference type="PROSITE-ProRule" id="PRU00259"/>
    </source>
</evidence>
<dbReference type="InterPro" id="IPR016024">
    <property type="entry name" value="ARM-type_fold"/>
</dbReference>
<dbReference type="GO" id="GO:0043531">
    <property type="term" value="F:ADP binding"/>
    <property type="evidence" value="ECO:0007669"/>
    <property type="project" value="InterPro"/>
</dbReference>
<dbReference type="PROSITE" id="PS50176">
    <property type="entry name" value="ARM_REPEAT"/>
    <property type="match status" value="1"/>
</dbReference>
<dbReference type="Gene3D" id="3.40.50.300">
    <property type="entry name" value="P-loop containing nucleotide triphosphate hydrolases"/>
    <property type="match status" value="1"/>
</dbReference>
<protein>
    <submittedName>
        <fullName evidence="9">NB-ARC domain-containing disease resistance protein</fullName>
    </submittedName>
</protein>
<keyword evidence="10" id="KW-1185">Reference proteome</keyword>
<dbReference type="InterPro" id="IPR027417">
    <property type="entry name" value="P-loop_NTPase"/>
</dbReference>
<evidence type="ECO:0000259" key="7">
    <source>
        <dbReference type="Pfam" id="PF25019"/>
    </source>
</evidence>
<dbReference type="Gene3D" id="1.10.10.10">
    <property type="entry name" value="Winged helix-like DNA-binding domain superfamily/Winged helix DNA-binding domain"/>
    <property type="match status" value="1"/>
</dbReference>
<organism evidence="9 10">
    <name type="scientific">Zostera marina</name>
    <name type="common">Eelgrass</name>
    <dbReference type="NCBI Taxonomy" id="29655"/>
    <lineage>
        <taxon>Eukaryota</taxon>
        <taxon>Viridiplantae</taxon>
        <taxon>Streptophyta</taxon>
        <taxon>Embryophyta</taxon>
        <taxon>Tracheophyta</taxon>
        <taxon>Spermatophyta</taxon>
        <taxon>Magnoliopsida</taxon>
        <taxon>Liliopsida</taxon>
        <taxon>Zosteraceae</taxon>
        <taxon>Zostera</taxon>
    </lineage>
</organism>
<dbReference type="InterPro" id="IPR058922">
    <property type="entry name" value="WHD_DRP"/>
</dbReference>
<evidence type="ECO:0000256" key="2">
    <source>
        <dbReference type="ARBA" id="ARBA00022737"/>
    </source>
</evidence>
<proteinExistence type="predicted"/>
<dbReference type="SMR" id="A0A0K9P7C5"/>
<gene>
    <name evidence="9" type="ORF">ZOSMA_343G00010</name>
</gene>
<dbReference type="FunFam" id="3.40.50.300:FF:001091">
    <property type="entry name" value="Probable disease resistance protein At1g61300"/>
    <property type="match status" value="1"/>
</dbReference>
<feature type="domain" description="Disease resistance protein winged helix" evidence="6">
    <location>
        <begin position="324"/>
        <end position="393"/>
    </location>
</feature>
<reference evidence="10" key="1">
    <citation type="journal article" date="2016" name="Nature">
        <title>The genome of the seagrass Zostera marina reveals angiosperm adaptation to the sea.</title>
        <authorList>
            <person name="Olsen J.L."/>
            <person name="Rouze P."/>
            <person name="Verhelst B."/>
            <person name="Lin Y.-C."/>
            <person name="Bayer T."/>
            <person name="Collen J."/>
            <person name="Dattolo E."/>
            <person name="De Paoli E."/>
            <person name="Dittami S."/>
            <person name="Maumus F."/>
            <person name="Michel G."/>
            <person name="Kersting A."/>
            <person name="Lauritano C."/>
            <person name="Lohaus R."/>
            <person name="Toepel M."/>
            <person name="Tonon T."/>
            <person name="Vanneste K."/>
            <person name="Amirebrahimi M."/>
            <person name="Brakel J."/>
            <person name="Bostroem C."/>
            <person name="Chovatia M."/>
            <person name="Grimwood J."/>
            <person name="Jenkins J.W."/>
            <person name="Jueterbock A."/>
            <person name="Mraz A."/>
            <person name="Stam W.T."/>
            <person name="Tice H."/>
            <person name="Bornberg-Bauer E."/>
            <person name="Green P.J."/>
            <person name="Pearson G.A."/>
            <person name="Procaccini G."/>
            <person name="Duarte C.M."/>
            <person name="Schmutz J."/>
            <person name="Reusch T.B.H."/>
            <person name="Van de Peer Y."/>
        </authorList>
    </citation>
    <scope>NUCLEOTIDE SEQUENCE [LARGE SCALE GENOMIC DNA]</scope>
    <source>
        <strain evidence="10">cv. Finnish</strain>
    </source>
</reference>
<dbReference type="Proteomes" id="UP000036987">
    <property type="component" value="Unassembled WGS sequence"/>
</dbReference>
<dbReference type="GO" id="GO:0042742">
    <property type="term" value="P:defense response to bacterium"/>
    <property type="evidence" value="ECO:0007669"/>
    <property type="project" value="UniProtKB-ARBA"/>
</dbReference>
<evidence type="ECO:0000259" key="5">
    <source>
        <dbReference type="Pfam" id="PF00931"/>
    </source>
</evidence>
<accession>A0A0K9P7C5</accession>
<dbReference type="Pfam" id="PF23559">
    <property type="entry name" value="WHD_DRP"/>
    <property type="match status" value="1"/>
</dbReference>
<evidence type="ECO:0000259" key="8">
    <source>
        <dbReference type="Pfam" id="PF25598"/>
    </source>
</evidence>
<feature type="domain" description="NB-ARC" evidence="5">
    <location>
        <begin position="76"/>
        <end position="242"/>
    </location>
</feature>
<keyword evidence="2" id="KW-0677">Repeat</keyword>
<dbReference type="Pfam" id="PF25598">
    <property type="entry name" value="ARM_PUB"/>
    <property type="match status" value="1"/>
</dbReference>
<dbReference type="Pfam" id="PF25019">
    <property type="entry name" value="LRR_R13L1-DRL21"/>
    <property type="match status" value="1"/>
</dbReference>
<dbReference type="STRING" id="29655.A0A0K9P7C5"/>
<evidence type="ECO:0000313" key="10">
    <source>
        <dbReference type="Proteomes" id="UP000036987"/>
    </source>
</evidence>
<dbReference type="GO" id="GO:0002758">
    <property type="term" value="P:innate immune response-activating signaling pathway"/>
    <property type="evidence" value="ECO:0007669"/>
    <property type="project" value="UniProtKB-ARBA"/>
</dbReference>
<dbReference type="InterPro" id="IPR058678">
    <property type="entry name" value="ARM_PUB"/>
</dbReference>
<dbReference type="SMART" id="SM00185">
    <property type="entry name" value="ARM"/>
    <property type="match status" value="4"/>
</dbReference>
<evidence type="ECO:0000256" key="1">
    <source>
        <dbReference type="ARBA" id="ARBA00022614"/>
    </source>
</evidence>